<proteinExistence type="predicted"/>
<dbReference type="Pfam" id="PF05004">
    <property type="entry name" value="IFRD"/>
    <property type="match status" value="1"/>
</dbReference>
<dbReference type="OrthoDB" id="18978at2759"/>
<feature type="compositionally biased region" description="Basic and acidic residues" evidence="1">
    <location>
        <begin position="473"/>
        <end position="490"/>
    </location>
</feature>
<feature type="region of interest" description="Disordered" evidence="1">
    <location>
        <begin position="471"/>
        <end position="504"/>
    </location>
</feature>
<reference evidence="3" key="2">
    <citation type="submission" date="2021-04" db="EMBL/GenBank/DDBJ databases">
        <authorList>
            <person name="Podell S."/>
        </authorList>
    </citation>
    <scope>NUCLEOTIDE SEQUENCE</scope>
    <source>
        <strain evidence="3">Hildebrandi</strain>
    </source>
</reference>
<dbReference type="PANTHER" id="PTHR12354:SF1">
    <property type="entry name" value="INTERFERON-RELATED DEVELOPMENTAL REGULATOR 1"/>
    <property type="match status" value="1"/>
</dbReference>
<feature type="compositionally biased region" description="Acidic residues" evidence="1">
    <location>
        <begin position="61"/>
        <end position="74"/>
    </location>
</feature>
<evidence type="ECO:0000313" key="4">
    <source>
        <dbReference type="EMBL" id="KAG7362421.1"/>
    </source>
</evidence>
<dbReference type="EMBL" id="JAGRRH010000011">
    <property type="protein sequence ID" value="KAG7362421.1"/>
    <property type="molecule type" value="Genomic_DNA"/>
</dbReference>
<evidence type="ECO:0000259" key="2">
    <source>
        <dbReference type="Pfam" id="PF05004"/>
    </source>
</evidence>
<evidence type="ECO:0000256" key="1">
    <source>
        <dbReference type="SAM" id="MobiDB-lite"/>
    </source>
</evidence>
<dbReference type="InterPro" id="IPR039777">
    <property type="entry name" value="IFRD"/>
</dbReference>
<evidence type="ECO:0000313" key="3">
    <source>
        <dbReference type="EMBL" id="KAG7339650.1"/>
    </source>
</evidence>
<feature type="region of interest" description="Disordered" evidence="1">
    <location>
        <begin position="1"/>
        <end position="94"/>
    </location>
</feature>
<dbReference type="InterPro" id="IPR007701">
    <property type="entry name" value="Interferon-rel_develop_reg_N"/>
</dbReference>
<dbReference type="PANTHER" id="PTHR12354">
    <property type="entry name" value="INTERFERON-RELATED DEVELOPMENTAL REGULATOR"/>
    <property type="match status" value="1"/>
</dbReference>
<feature type="compositionally biased region" description="Acidic residues" evidence="1">
    <location>
        <begin position="20"/>
        <end position="33"/>
    </location>
</feature>
<feature type="domain" description="Interferon-related developmental regulator N-terminal" evidence="2">
    <location>
        <begin position="83"/>
        <end position="392"/>
    </location>
</feature>
<comment type="caution">
    <text evidence="3">The sequence shown here is derived from an EMBL/GenBank/DDBJ whole genome shotgun (WGS) entry which is preliminary data.</text>
</comment>
<protein>
    <submittedName>
        <fullName evidence="3">Interferon-related developmental regulator domain containing protein</fullName>
    </submittedName>
</protein>
<dbReference type="Proteomes" id="UP000693970">
    <property type="component" value="Unassembled WGS sequence"/>
</dbReference>
<feature type="compositionally biased region" description="Basic residues" evidence="1">
    <location>
        <begin position="1"/>
        <end position="14"/>
    </location>
</feature>
<accession>A0A9K3K9R7</accession>
<gene>
    <name evidence="3" type="ORF">IV203_024689</name>
    <name evidence="4" type="ORF">IV203_025305</name>
</gene>
<dbReference type="AlphaFoldDB" id="A0A9K3K9R7"/>
<keyword evidence="5" id="KW-1185">Reference proteome</keyword>
<evidence type="ECO:0000313" key="5">
    <source>
        <dbReference type="Proteomes" id="UP000693970"/>
    </source>
</evidence>
<reference evidence="3" key="1">
    <citation type="journal article" date="2021" name="Sci. Rep.">
        <title>Diploid genomic architecture of Nitzschia inconspicua, an elite biomass production diatom.</title>
        <authorList>
            <person name="Oliver A."/>
            <person name="Podell S."/>
            <person name="Pinowska A."/>
            <person name="Traller J.C."/>
            <person name="Smith S.R."/>
            <person name="McClure R."/>
            <person name="Beliaev A."/>
            <person name="Bohutskyi P."/>
            <person name="Hill E.A."/>
            <person name="Rabines A."/>
            <person name="Zheng H."/>
            <person name="Allen L.Z."/>
            <person name="Kuo A."/>
            <person name="Grigoriev I.V."/>
            <person name="Allen A.E."/>
            <person name="Hazlebeck D."/>
            <person name="Allen E.E."/>
        </authorList>
    </citation>
    <scope>NUCLEOTIDE SEQUENCE</scope>
    <source>
        <strain evidence="3">Hildebrandi</strain>
    </source>
</reference>
<organism evidence="3 5">
    <name type="scientific">Nitzschia inconspicua</name>
    <dbReference type="NCBI Taxonomy" id="303405"/>
    <lineage>
        <taxon>Eukaryota</taxon>
        <taxon>Sar</taxon>
        <taxon>Stramenopiles</taxon>
        <taxon>Ochrophyta</taxon>
        <taxon>Bacillariophyta</taxon>
        <taxon>Bacillariophyceae</taxon>
        <taxon>Bacillariophycidae</taxon>
        <taxon>Bacillariales</taxon>
        <taxon>Bacillariaceae</taxon>
        <taxon>Nitzschia</taxon>
    </lineage>
</organism>
<name>A0A9K3K9R7_9STRA</name>
<dbReference type="EMBL" id="JAGRRH010000031">
    <property type="protein sequence ID" value="KAG7339650.1"/>
    <property type="molecule type" value="Genomic_DNA"/>
</dbReference>
<sequence length="504" mass="56353">MPKKPRSARRRNKGRSGTGDSDEDERSYDDDMGTADYLSETHTIEDNVEGSHAAGSTLASMDDDLDWDMDDDDDPHLHSRANDSSDAALAAERKRQQKVQSILSSSLDFPQEKRSSKREVLLKQWFKALTQYTTPSSYGIVEQYAPSLIEACCQHALMKSSSSPAEQYAACRVLEALGTLPVLELYEQTSQRLIRTVQSTHRATPVRAAALRALGMIVFCATEVDEVVSEFVMDLCETILLAEGGYRGQNPTPDGLCAAAFQVWTVLATTLHYFYVSGQDDATTGRGLPLLKKILECLEHENTVETALQLKEAAGQAVVYIHDARVMLGSTQVENATDAQYKLGSWEGTEYDDVIADTTQMVYQLAHASGHYMSKKAKKEQRQVFREYLSMLQDNEDPVHVIQFRGSATLELTSWKDVIAVEFLRRCLQGGFQHQLMTNPILQNMLGANGAALQSTATYSQLEKRQLWSKNSEMAKEKDQQRNKGRDKRQNINNHFLTADGEDI</sequence>